<evidence type="ECO:0000256" key="3">
    <source>
        <dbReference type="ARBA" id="ARBA00022808"/>
    </source>
</evidence>
<dbReference type="Gene3D" id="1.20.200.10">
    <property type="entry name" value="Fumarase/aspartase (Central domain)"/>
    <property type="match status" value="1"/>
</dbReference>
<evidence type="ECO:0000256" key="6">
    <source>
        <dbReference type="NCBIfam" id="TIGR01225"/>
    </source>
</evidence>
<comment type="catalytic activity">
    <reaction evidence="5 8">
        <text>L-histidine = trans-urocanate + NH4(+)</text>
        <dbReference type="Rhea" id="RHEA:21232"/>
        <dbReference type="ChEBI" id="CHEBI:17771"/>
        <dbReference type="ChEBI" id="CHEBI:28938"/>
        <dbReference type="ChEBI" id="CHEBI:57595"/>
        <dbReference type="EC" id="4.3.1.3"/>
    </reaction>
</comment>
<organism evidence="10 11">
    <name type="scientific">Candidatus Jorgensenbacteria bacterium GW2011_GWA2_45_13</name>
    <dbReference type="NCBI Taxonomy" id="1618662"/>
    <lineage>
        <taxon>Bacteria</taxon>
        <taxon>Candidatus Joergenseniibacteriota</taxon>
    </lineage>
</organism>
<dbReference type="NCBIfam" id="TIGR01225">
    <property type="entry name" value="hutH"/>
    <property type="match status" value="1"/>
</dbReference>
<feature type="non-terminal residue" evidence="10">
    <location>
        <position position="518"/>
    </location>
</feature>
<comment type="similarity">
    <text evidence="7">Belongs to the PAL/histidase family.</text>
</comment>
<dbReference type="GO" id="GO:0019557">
    <property type="term" value="P:L-histidine catabolic process to glutamate and formate"/>
    <property type="evidence" value="ECO:0007669"/>
    <property type="project" value="UniProtKB-UniPathway"/>
</dbReference>
<evidence type="ECO:0000256" key="4">
    <source>
        <dbReference type="ARBA" id="ARBA00023239"/>
    </source>
</evidence>
<keyword evidence="3 8" id="KW-0369">Histidine metabolism</keyword>
<dbReference type="EC" id="4.3.1.3" evidence="2 6"/>
<dbReference type="InterPro" id="IPR001106">
    <property type="entry name" value="Aromatic_Lyase"/>
</dbReference>
<dbReference type="AlphaFoldDB" id="A0A0G1L3D7"/>
<dbReference type="InterPro" id="IPR008948">
    <property type="entry name" value="L-Aspartase-like"/>
</dbReference>
<evidence type="ECO:0000256" key="2">
    <source>
        <dbReference type="ARBA" id="ARBA00012994"/>
    </source>
</evidence>
<evidence type="ECO:0000256" key="9">
    <source>
        <dbReference type="RuleBase" id="RU004480"/>
    </source>
</evidence>
<dbReference type="PANTHER" id="PTHR10362">
    <property type="entry name" value="HISTIDINE AMMONIA-LYASE"/>
    <property type="match status" value="1"/>
</dbReference>
<dbReference type="SUPFAM" id="SSF48557">
    <property type="entry name" value="L-aspartase-like"/>
    <property type="match status" value="1"/>
</dbReference>
<dbReference type="GO" id="GO:0019556">
    <property type="term" value="P:L-histidine catabolic process to glutamate and formamide"/>
    <property type="evidence" value="ECO:0007669"/>
    <property type="project" value="UniProtKB-UniPathway"/>
</dbReference>
<name>A0A0G1L3D7_9BACT</name>
<dbReference type="InterPro" id="IPR005921">
    <property type="entry name" value="HutH"/>
</dbReference>
<dbReference type="InterPro" id="IPR022313">
    <property type="entry name" value="Phe/His_NH3-lyase_AS"/>
</dbReference>
<gene>
    <name evidence="10" type="ORF">UW92_C0041G0001</name>
</gene>
<dbReference type="FunFam" id="1.10.275.10:FF:000005">
    <property type="entry name" value="Histidine ammonia-lyase"/>
    <property type="match status" value="1"/>
</dbReference>
<evidence type="ECO:0000256" key="8">
    <source>
        <dbReference type="RuleBase" id="RU004479"/>
    </source>
</evidence>
<dbReference type="UniPathway" id="UPA00379">
    <property type="reaction ID" value="UER00549"/>
</dbReference>
<dbReference type="FunFam" id="1.20.200.10:FF:000003">
    <property type="entry name" value="Histidine ammonia-lyase"/>
    <property type="match status" value="1"/>
</dbReference>
<evidence type="ECO:0000256" key="1">
    <source>
        <dbReference type="ARBA" id="ARBA00005113"/>
    </source>
</evidence>
<comment type="subcellular location">
    <subcellularLocation>
        <location evidence="9">Cytoplasm</location>
    </subcellularLocation>
</comment>
<dbReference type="GO" id="GO:0005737">
    <property type="term" value="C:cytoplasm"/>
    <property type="evidence" value="ECO:0007669"/>
    <property type="project" value="UniProtKB-SubCell"/>
</dbReference>
<dbReference type="Pfam" id="PF00221">
    <property type="entry name" value="Lyase_aromatic"/>
    <property type="match status" value="1"/>
</dbReference>
<sequence>MFIIRQKEGRKQALLYAKKKRYNESMSKNTLEVGPDHHLTPKLVSEVAHNPKAKVILSPRAKKKILASRRVVERIVRQRKVVYGITTGFGSFKDTFIEKEDVRELQRNLIRSHSSGVGRNLSPEMVRAAMLVRLNSLAQGYSGVRLEFLEFLVTLINRNIVPVVPSQGSVGSSGDLAPLSHIGLVMMGEGEVWQKGKVVNAATVLKKARLSPPGFMEKEGLAFNNGTSVMTGIAAVAFHKAEHLVEIADLGASLTLEAVCGITKAYDPRVQNIRFQPGQTIVAKNIRDYIKGSKLVDTMPERVQDSYSLRCVPQVHGAIRDALRYVRGVVEGELNSVTDNPLIFTNPDEAISGGNFHGEPIALAMDMLGIALAELADIAERRIAKLIDPTMNGGLPIFLIPKEKGGLHNGLMIPQYVAASLVSENKVLAHPASVDSIPTSVNQEDHVSMGTIAARKAWEIILNTENVLAIEYLNATQAIDMRDPKKLGEGTKKAYRAIRKKTSFIKSDRILAKDIEKV</sequence>
<dbReference type="EMBL" id="LCKF01000041">
    <property type="protein sequence ID" value="KKT90260.1"/>
    <property type="molecule type" value="Genomic_DNA"/>
</dbReference>
<dbReference type="PROSITE" id="PS00488">
    <property type="entry name" value="PAL_HISTIDASE"/>
    <property type="match status" value="1"/>
</dbReference>
<dbReference type="Proteomes" id="UP000033966">
    <property type="component" value="Unassembled WGS sequence"/>
</dbReference>
<dbReference type="Gene3D" id="1.10.275.10">
    <property type="entry name" value="Fumarase/aspartase (N-terminal domain)"/>
    <property type="match status" value="1"/>
</dbReference>
<reference evidence="10 11" key="1">
    <citation type="journal article" date="2015" name="Nature">
        <title>rRNA introns, odd ribosomes, and small enigmatic genomes across a large radiation of phyla.</title>
        <authorList>
            <person name="Brown C.T."/>
            <person name="Hug L.A."/>
            <person name="Thomas B.C."/>
            <person name="Sharon I."/>
            <person name="Castelle C.J."/>
            <person name="Singh A."/>
            <person name="Wilkins M.J."/>
            <person name="Williams K.H."/>
            <person name="Banfield J.F."/>
        </authorList>
    </citation>
    <scope>NUCLEOTIDE SEQUENCE [LARGE SCALE GENOMIC DNA]</scope>
</reference>
<dbReference type="CDD" id="cd00332">
    <property type="entry name" value="PAL-HAL"/>
    <property type="match status" value="1"/>
</dbReference>
<keyword evidence="4 7" id="KW-0456">Lyase</keyword>
<comment type="caution">
    <text evidence="10">The sequence shown here is derived from an EMBL/GenBank/DDBJ whole genome shotgun (WGS) entry which is preliminary data.</text>
</comment>
<dbReference type="NCBIfam" id="NF006871">
    <property type="entry name" value="PRK09367.1"/>
    <property type="match status" value="1"/>
</dbReference>
<dbReference type="InterPro" id="IPR024083">
    <property type="entry name" value="Fumarase/histidase_N"/>
</dbReference>
<evidence type="ECO:0000256" key="5">
    <source>
        <dbReference type="ARBA" id="ARBA00049269"/>
    </source>
</evidence>
<protein>
    <recommendedName>
        <fullName evidence="2 6">Histidine ammonia-lyase</fullName>
        <ecNumber evidence="2 6">4.3.1.3</ecNumber>
    </recommendedName>
</protein>
<evidence type="ECO:0000256" key="7">
    <source>
        <dbReference type="RuleBase" id="RU003954"/>
    </source>
</evidence>
<comment type="pathway">
    <text evidence="1 8">Amino-acid degradation; L-histidine degradation into L-glutamate; N-formimidoyl-L-glutamate from L-histidine: step 1/3.</text>
</comment>
<evidence type="ECO:0000313" key="11">
    <source>
        <dbReference type="Proteomes" id="UP000033966"/>
    </source>
</evidence>
<proteinExistence type="inferred from homology"/>
<accession>A0A0G1L3D7</accession>
<dbReference type="GO" id="GO:0004397">
    <property type="term" value="F:histidine ammonia-lyase activity"/>
    <property type="evidence" value="ECO:0007669"/>
    <property type="project" value="UniProtKB-UniRule"/>
</dbReference>
<evidence type="ECO:0000313" key="10">
    <source>
        <dbReference type="EMBL" id="KKT90260.1"/>
    </source>
</evidence>